<gene>
    <name evidence="1" type="ORF">FUAX_55270</name>
</gene>
<dbReference type="EMBL" id="AP025326">
    <property type="protein sequence ID" value="BDD13095.1"/>
    <property type="molecule type" value="Genomic_DNA"/>
</dbReference>
<sequence>MDKIDIFRKINSGLKYKAIEDYIGVDIPINISKRGEAISEEIKSMLEEYLNVGIKTIRNNNIEGTISKYGLIDVTFVLKQNIGFEGNKGIRALRDNGWVDKGDGGNDDDAVLLGLLEDIIPEVDKGNTFVKVHARVQRDTSWLRSKTYLVRQSISTGKIEPLREDRIQIFRIEDMCFTNYSDLWLWKHFYL</sequence>
<organism evidence="1 2">
    <name type="scientific">Fulvitalea axinellae</name>
    <dbReference type="NCBI Taxonomy" id="1182444"/>
    <lineage>
        <taxon>Bacteria</taxon>
        <taxon>Pseudomonadati</taxon>
        <taxon>Bacteroidota</taxon>
        <taxon>Cytophagia</taxon>
        <taxon>Cytophagales</taxon>
        <taxon>Persicobacteraceae</taxon>
        <taxon>Fulvitalea</taxon>
    </lineage>
</organism>
<reference evidence="1 2" key="1">
    <citation type="submission" date="2021-12" db="EMBL/GenBank/DDBJ databases">
        <title>Genome sequencing of bacteria with rrn-lacking chromosome and rrn-plasmid.</title>
        <authorList>
            <person name="Anda M."/>
            <person name="Iwasaki W."/>
        </authorList>
    </citation>
    <scope>NUCLEOTIDE SEQUENCE [LARGE SCALE GENOMIC DNA]</scope>
    <source>
        <strain evidence="1 2">DSM 100852</strain>
        <plasmid evidence="1 2">pFA12</plasmid>
    </source>
</reference>
<dbReference type="RefSeq" id="WP_338396299.1">
    <property type="nucleotide sequence ID" value="NZ_AP025326.1"/>
</dbReference>
<accession>A0AAU9DKQ0</accession>
<proteinExistence type="predicted"/>
<name>A0AAU9DKQ0_9BACT</name>
<protein>
    <submittedName>
        <fullName evidence="1">Uncharacterized protein</fullName>
    </submittedName>
</protein>
<dbReference type="AlphaFoldDB" id="A0AAU9DKQ0"/>
<evidence type="ECO:0000313" key="2">
    <source>
        <dbReference type="Proteomes" id="UP001348817"/>
    </source>
</evidence>
<dbReference type="KEGG" id="fax:FUAX_55270"/>
<dbReference type="Proteomes" id="UP001348817">
    <property type="component" value="Plasmid pFA12"/>
</dbReference>
<evidence type="ECO:0000313" key="1">
    <source>
        <dbReference type="EMBL" id="BDD13095.1"/>
    </source>
</evidence>
<keyword evidence="2" id="KW-1185">Reference proteome</keyword>
<keyword evidence="1" id="KW-0614">Plasmid</keyword>
<geneLocation type="plasmid" evidence="1 2">
    <name>pFA12</name>
</geneLocation>